<reference evidence="5" key="1">
    <citation type="submission" date="2024-02" db="UniProtKB">
        <authorList>
            <consortium name="WormBaseParasite"/>
        </authorList>
    </citation>
    <scope>IDENTIFICATION</scope>
</reference>
<feature type="domain" description="CUB" evidence="3">
    <location>
        <begin position="500"/>
        <end position="606"/>
    </location>
</feature>
<dbReference type="PANTHER" id="PTHR24255:SF31">
    <property type="entry name" value="CUBILIN-LIKE PROTEIN"/>
    <property type="match status" value="1"/>
</dbReference>
<dbReference type="InterPro" id="IPR000859">
    <property type="entry name" value="CUB_dom"/>
</dbReference>
<keyword evidence="2" id="KW-0812">Transmembrane</keyword>
<evidence type="ECO:0000256" key="1">
    <source>
        <dbReference type="ARBA" id="ARBA00023157"/>
    </source>
</evidence>
<evidence type="ECO:0000259" key="3">
    <source>
        <dbReference type="SMART" id="SM00042"/>
    </source>
</evidence>
<keyword evidence="1" id="KW-1015">Disulfide bond</keyword>
<keyword evidence="2" id="KW-0472">Membrane</keyword>
<dbReference type="GO" id="GO:0004252">
    <property type="term" value="F:serine-type endopeptidase activity"/>
    <property type="evidence" value="ECO:0007669"/>
    <property type="project" value="TreeGrafter"/>
</dbReference>
<feature type="transmembrane region" description="Helical" evidence="2">
    <location>
        <begin position="614"/>
        <end position="636"/>
    </location>
</feature>
<evidence type="ECO:0000313" key="4">
    <source>
        <dbReference type="Proteomes" id="UP000887575"/>
    </source>
</evidence>
<organism evidence="4 5">
    <name type="scientific">Mesorhabditis belari</name>
    <dbReference type="NCBI Taxonomy" id="2138241"/>
    <lineage>
        <taxon>Eukaryota</taxon>
        <taxon>Metazoa</taxon>
        <taxon>Ecdysozoa</taxon>
        <taxon>Nematoda</taxon>
        <taxon>Chromadorea</taxon>
        <taxon>Rhabditida</taxon>
        <taxon>Rhabditina</taxon>
        <taxon>Rhabditomorpha</taxon>
        <taxon>Rhabditoidea</taxon>
        <taxon>Rhabditidae</taxon>
        <taxon>Mesorhabditinae</taxon>
        <taxon>Mesorhabditis</taxon>
    </lineage>
</organism>
<keyword evidence="2" id="KW-1133">Transmembrane helix</keyword>
<sequence>MTVASPLVHMDCTKVNHLSKGRDIIKSPNYPQQYPSPTNCTWIIDHLYSSYYGPGAQITIEEFETDSQFDQLKISETVSGDGHSFWIPKAVLKGSRTSDTLKYVIDSARLPAKLEFIGRTNTSNNFRFHLDVERGYYHSCNRGYYQIGKKMQTIEIVIGEAKRCPTLMLAPEGQTIELKFDRKKEANKFFLIDLKELQELTNFDDCLNTTYVTEGIYRSFTNKVIFGSCQGKYESISFEATARSSRCECQNTEIKLDVDEVTQEFGTFEPYTHYELCEKIACQQSIKLELRPNLTHTPIIILDYHTKALHPATFNVEAPNFPSISGKVYNYTSVRHGSISLATDCVNVVIQKGAVKFHVSAHYLPKECTCFRPTPGNVLEFFDQSAVHRFNFPHYCAPMDCWMVIKNDKPGKILAFNMSSSGVLDTDEHLSLIFDGKVQRGLPLQGAFTTQDFGEGAKNVSTYFLHLKIPSEDAQLNNETIKNEMLNIEISLKWKDPCICNNQKRTLKRGEIFHLTSPGFEQNSSYCDYLRCAYDFLAPADTKIQLNITFYDIPDLSDSLFYVTNKGRYFLSNVTMVDTGVNALQIRFHTDETDVGRGFEIAISLADACSKSSGWMIVFYLFASIIVVGFLAFFGYKIKNKTRFSNQIFVRFKNPEHIQGFGQPEMEEANQGGDDL</sequence>
<dbReference type="InterPro" id="IPR035914">
    <property type="entry name" value="Sperma_CUB_dom_sf"/>
</dbReference>
<dbReference type="Pfam" id="PF00431">
    <property type="entry name" value="CUB"/>
    <property type="match status" value="1"/>
</dbReference>
<keyword evidence="4" id="KW-1185">Reference proteome</keyword>
<feature type="domain" description="CUB" evidence="3">
    <location>
        <begin position="12"/>
        <end position="135"/>
    </location>
</feature>
<proteinExistence type="predicted"/>
<evidence type="ECO:0000256" key="2">
    <source>
        <dbReference type="SAM" id="Phobius"/>
    </source>
</evidence>
<dbReference type="Proteomes" id="UP000887575">
    <property type="component" value="Unassembled WGS sequence"/>
</dbReference>
<dbReference type="Gene3D" id="2.60.120.290">
    <property type="entry name" value="Spermadhesin, CUB domain"/>
    <property type="match status" value="2"/>
</dbReference>
<accession>A0AAF3J914</accession>
<dbReference type="PANTHER" id="PTHR24255">
    <property type="entry name" value="COMPLEMENT COMPONENT 1, S SUBCOMPONENT-RELATED"/>
    <property type="match status" value="1"/>
</dbReference>
<dbReference type="SUPFAM" id="SSF49854">
    <property type="entry name" value="Spermadhesin, CUB domain"/>
    <property type="match status" value="2"/>
</dbReference>
<dbReference type="WBParaSite" id="MBELARI_LOCUS4067">
    <property type="protein sequence ID" value="MBELARI_LOCUS4067"/>
    <property type="gene ID" value="MBELARI_LOCUS4067"/>
</dbReference>
<protein>
    <recommendedName>
        <fullName evidence="3">CUB domain-containing protein</fullName>
    </recommendedName>
</protein>
<dbReference type="GO" id="GO:0005615">
    <property type="term" value="C:extracellular space"/>
    <property type="evidence" value="ECO:0007669"/>
    <property type="project" value="TreeGrafter"/>
</dbReference>
<evidence type="ECO:0000313" key="5">
    <source>
        <dbReference type="WBParaSite" id="MBELARI_LOCUS4067"/>
    </source>
</evidence>
<dbReference type="SMART" id="SM00042">
    <property type="entry name" value="CUB"/>
    <property type="match status" value="2"/>
</dbReference>
<name>A0AAF3J914_9BILA</name>
<dbReference type="AlphaFoldDB" id="A0AAF3J914"/>